<dbReference type="RefSeq" id="WP_212526917.1">
    <property type="nucleotide sequence ID" value="NZ_JAGSOG010000010.1"/>
</dbReference>
<feature type="transmembrane region" description="Helical" evidence="1">
    <location>
        <begin position="163"/>
        <end position="184"/>
    </location>
</feature>
<feature type="transmembrane region" description="Helical" evidence="1">
    <location>
        <begin position="128"/>
        <end position="151"/>
    </location>
</feature>
<organism evidence="2 3">
    <name type="scientific">Actinospica durhamensis</name>
    <dbReference type="NCBI Taxonomy" id="1508375"/>
    <lineage>
        <taxon>Bacteria</taxon>
        <taxon>Bacillati</taxon>
        <taxon>Actinomycetota</taxon>
        <taxon>Actinomycetes</taxon>
        <taxon>Catenulisporales</taxon>
        <taxon>Actinospicaceae</taxon>
        <taxon>Actinospica</taxon>
    </lineage>
</organism>
<feature type="transmembrane region" description="Helical" evidence="1">
    <location>
        <begin position="20"/>
        <end position="37"/>
    </location>
</feature>
<protein>
    <submittedName>
        <fullName evidence="2">ABC transporter permease</fullName>
    </submittedName>
</protein>
<keyword evidence="1" id="KW-0812">Transmembrane</keyword>
<dbReference type="GO" id="GO:0140359">
    <property type="term" value="F:ABC-type transporter activity"/>
    <property type="evidence" value="ECO:0007669"/>
    <property type="project" value="InterPro"/>
</dbReference>
<keyword evidence="1" id="KW-0472">Membrane</keyword>
<accession>A0A941EKV6</accession>
<dbReference type="GO" id="GO:0005886">
    <property type="term" value="C:plasma membrane"/>
    <property type="evidence" value="ECO:0007669"/>
    <property type="project" value="UniProtKB-SubCell"/>
</dbReference>
<dbReference type="Pfam" id="PF12730">
    <property type="entry name" value="ABC2_membrane_4"/>
    <property type="match status" value="1"/>
</dbReference>
<feature type="transmembrane region" description="Helical" evidence="1">
    <location>
        <begin position="102"/>
        <end position="122"/>
    </location>
</feature>
<name>A0A941EKV6_9ACTN</name>
<proteinExistence type="predicted"/>
<evidence type="ECO:0000256" key="1">
    <source>
        <dbReference type="SAM" id="Phobius"/>
    </source>
</evidence>
<feature type="transmembrane region" description="Helical" evidence="1">
    <location>
        <begin position="204"/>
        <end position="226"/>
    </location>
</feature>
<dbReference type="Proteomes" id="UP000675781">
    <property type="component" value="Unassembled WGS sequence"/>
</dbReference>
<feature type="transmembrane region" description="Helical" evidence="1">
    <location>
        <begin position="49"/>
        <end position="68"/>
    </location>
</feature>
<evidence type="ECO:0000313" key="3">
    <source>
        <dbReference type="Proteomes" id="UP000675781"/>
    </source>
</evidence>
<gene>
    <name evidence="2" type="ORF">KDL01_03910</name>
</gene>
<reference evidence="2" key="1">
    <citation type="submission" date="2021-04" db="EMBL/GenBank/DDBJ databases">
        <title>Genome based classification of Actinospica acidithermotolerans sp. nov., an actinobacterium isolated from an Indonesian hot spring.</title>
        <authorList>
            <person name="Kusuma A.B."/>
            <person name="Putra K.E."/>
            <person name="Nafisah S."/>
            <person name="Loh J."/>
            <person name="Nouioui I."/>
            <person name="Goodfellow M."/>
        </authorList>
    </citation>
    <scope>NUCLEOTIDE SEQUENCE</scope>
    <source>
        <strain evidence="2">CSCA 57</strain>
    </source>
</reference>
<dbReference type="AlphaFoldDB" id="A0A941EKV6"/>
<sequence length="238" mass="24887">MYNTTVAWITFRALFGRRRALLFALPALILIVLTLGLKSASGTVADWPAIVLGQVGAGAVVPLTALLIGTSVLGSEIDDNSVLHLLATPVPRRAVVMAKTSVATAVTFLFAAVPVLIAGVIAQGGLHSLAVGCFLGSALGAVVYSCLFVMISAAVRHPVIYALAYVALWEELISNLVSGAKYLSIEQWSLGVAHAVSKNTNLNAHLTITPSLVLAVIAVVVLLTYATRRLSAFTVRAD</sequence>
<evidence type="ECO:0000313" key="2">
    <source>
        <dbReference type="EMBL" id="MBR7832387.1"/>
    </source>
</evidence>
<dbReference type="EMBL" id="JAGSOG010000010">
    <property type="protein sequence ID" value="MBR7832387.1"/>
    <property type="molecule type" value="Genomic_DNA"/>
</dbReference>
<keyword evidence="3" id="KW-1185">Reference proteome</keyword>
<keyword evidence="1" id="KW-1133">Transmembrane helix</keyword>
<comment type="caution">
    <text evidence="2">The sequence shown here is derived from an EMBL/GenBank/DDBJ whole genome shotgun (WGS) entry which is preliminary data.</text>
</comment>